<dbReference type="PROSITE" id="PS50056">
    <property type="entry name" value="TYR_PHOSPHATASE_2"/>
    <property type="match status" value="1"/>
</dbReference>
<comment type="caution">
    <text evidence="3">The sequence shown here is derived from an EMBL/GenBank/DDBJ whole genome shotgun (WGS) entry which is preliminary data.</text>
</comment>
<dbReference type="EMBL" id="JAAVXB010000002">
    <property type="protein sequence ID" value="NKF21732.1"/>
    <property type="molecule type" value="Genomic_DNA"/>
</dbReference>
<dbReference type="InterPro" id="IPR003595">
    <property type="entry name" value="Tyr_Pase_cat"/>
</dbReference>
<dbReference type="PROSITE" id="PS00383">
    <property type="entry name" value="TYR_PHOSPHATASE_1"/>
    <property type="match status" value="1"/>
</dbReference>
<dbReference type="Proteomes" id="UP000653472">
    <property type="component" value="Unassembled WGS sequence"/>
</dbReference>
<evidence type="ECO:0000256" key="1">
    <source>
        <dbReference type="ARBA" id="ARBA00022801"/>
    </source>
</evidence>
<keyword evidence="1" id="KW-0378">Hydrolase</keyword>
<dbReference type="GO" id="GO:0016787">
    <property type="term" value="F:hydrolase activity"/>
    <property type="evidence" value="ECO:0007669"/>
    <property type="project" value="UniProtKB-KW"/>
</dbReference>
<dbReference type="InterPro" id="IPR000387">
    <property type="entry name" value="Tyr_Pase_dom"/>
</dbReference>
<accession>A0A969W7B3</accession>
<dbReference type="FunFam" id="3.90.190.10:FF:000157">
    <property type="entry name" value="Protein-tyrosine phosphatase"/>
    <property type="match status" value="1"/>
</dbReference>
<name>A0A969W7B3_9GAMM</name>
<dbReference type="RefSeq" id="WP_168146969.1">
    <property type="nucleotide sequence ID" value="NZ_JAAVXB010000002.1"/>
</dbReference>
<dbReference type="Pfam" id="PF22785">
    <property type="entry name" value="Tc-R-P"/>
    <property type="match status" value="1"/>
</dbReference>
<feature type="domain" description="Tyrosine specific protein phosphatases" evidence="2">
    <location>
        <begin position="85"/>
        <end position="152"/>
    </location>
</feature>
<dbReference type="SMART" id="SM00195">
    <property type="entry name" value="DSPc"/>
    <property type="match status" value="1"/>
</dbReference>
<dbReference type="SMART" id="SM00404">
    <property type="entry name" value="PTPc_motif"/>
    <property type="match status" value="1"/>
</dbReference>
<dbReference type="AlphaFoldDB" id="A0A969W7B3"/>
<dbReference type="SUPFAM" id="SSF52799">
    <property type="entry name" value="(Phosphotyrosine protein) phosphatases II"/>
    <property type="match status" value="1"/>
</dbReference>
<gene>
    <name evidence="3" type="ORF">G7Y82_05335</name>
</gene>
<protein>
    <submittedName>
        <fullName evidence="3">Protein tyrosine phosphatase</fullName>
    </submittedName>
</protein>
<dbReference type="InterPro" id="IPR029021">
    <property type="entry name" value="Prot-tyrosine_phosphatase-like"/>
</dbReference>
<evidence type="ECO:0000259" key="2">
    <source>
        <dbReference type="PROSITE" id="PS50056"/>
    </source>
</evidence>
<reference evidence="3" key="1">
    <citation type="submission" date="2020-03" db="EMBL/GenBank/DDBJ databases">
        <title>Solimonas marina sp. nov., isolated from deep seawater of the Pacific Ocean.</title>
        <authorList>
            <person name="Liu X."/>
            <person name="Lai Q."/>
            <person name="Sun F."/>
            <person name="Gai Y."/>
            <person name="Li G."/>
            <person name="Shao Z."/>
        </authorList>
    </citation>
    <scope>NUCLEOTIDE SEQUENCE</scope>
    <source>
        <strain evidence="3">C16B3</strain>
    </source>
</reference>
<sequence>MRPQIYKVERIGGGVLAVMAKPASEWLDAELAALAAAGIRTVMSLLETREAYELGLAREADICEGCGVEFIHYPIPDRGVPPGVPSFRAITKRAQERIASGDDLVIHCRAGIGRSGLVAAGVLLHCGYGVQDAFALVSKARRVAVPDTAEQEAWLHEHSRSIVAR</sequence>
<proteinExistence type="predicted"/>
<keyword evidence="4" id="KW-1185">Reference proteome</keyword>
<dbReference type="InterPro" id="IPR020422">
    <property type="entry name" value="TYR_PHOSPHATASE_DUAL_dom"/>
</dbReference>
<dbReference type="InterPro" id="IPR016130">
    <property type="entry name" value="Tyr_Pase_AS"/>
</dbReference>
<dbReference type="Gene3D" id="3.90.190.10">
    <property type="entry name" value="Protein tyrosine phosphatase superfamily"/>
    <property type="match status" value="1"/>
</dbReference>
<evidence type="ECO:0000313" key="3">
    <source>
        <dbReference type="EMBL" id="NKF21732.1"/>
    </source>
</evidence>
<organism evidence="3 4">
    <name type="scientific">Solimonas marina</name>
    <dbReference type="NCBI Taxonomy" id="2714601"/>
    <lineage>
        <taxon>Bacteria</taxon>
        <taxon>Pseudomonadati</taxon>
        <taxon>Pseudomonadota</taxon>
        <taxon>Gammaproteobacteria</taxon>
        <taxon>Nevskiales</taxon>
        <taxon>Nevskiaceae</taxon>
        <taxon>Solimonas</taxon>
    </lineage>
</organism>
<evidence type="ECO:0000313" key="4">
    <source>
        <dbReference type="Proteomes" id="UP000653472"/>
    </source>
</evidence>